<organism evidence="1 2">
    <name type="scientific">Hoylesella marshii DSM 16973 = JCM 13450</name>
    <dbReference type="NCBI Taxonomy" id="862515"/>
    <lineage>
        <taxon>Bacteria</taxon>
        <taxon>Pseudomonadati</taxon>
        <taxon>Bacteroidota</taxon>
        <taxon>Bacteroidia</taxon>
        <taxon>Bacteroidales</taxon>
        <taxon>Prevotellaceae</taxon>
        <taxon>Hoylesella</taxon>
    </lineage>
</organism>
<protein>
    <submittedName>
        <fullName evidence="1">Uncharacterized protein</fullName>
    </submittedName>
</protein>
<dbReference type="Proteomes" id="UP000004394">
    <property type="component" value="Unassembled WGS sequence"/>
</dbReference>
<accession>E0NPK0</accession>
<comment type="caution">
    <text evidence="1">The sequence shown here is derived from an EMBL/GenBank/DDBJ whole genome shotgun (WGS) entry which is preliminary data.</text>
</comment>
<dbReference type="AlphaFoldDB" id="E0NPK0"/>
<evidence type="ECO:0000313" key="2">
    <source>
        <dbReference type="Proteomes" id="UP000004394"/>
    </source>
</evidence>
<dbReference type="EMBL" id="AEEI01000004">
    <property type="protein sequence ID" value="EFM02959.1"/>
    <property type="molecule type" value="Genomic_DNA"/>
</dbReference>
<evidence type="ECO:0000313" key="1">
    <source>
        <dbReference type="EMBL" id="EFM02959.1"/>
    </source>
</evidence>
<keyword evidence="2" id="KW-1185">Reference proteome</keyword>
<dbReference type="BioCyc" id="PMAR862515-HMP:GMOO-106-MONOMER"/>
<gene>
    <name evidence="1" type="ORF">HMPREF0658_0101</name>
</gene>
<name>E0NPK0_9BACT</name>
<sequence length="140" mass="16292">MVTVIIYIVVIILILGAKLHKITLKAERNGNIYVNRDKGPLQAYATEKQKGGKSQKQVVLIRNFFLRFCNSFWVFDTQKFEVVTSKGHKVTIDKSAFIPCTDRVCAWYRYGLYRERSATFLRPHCICRCNQEKSCKHTLQ</sequence>
<proteinExistence type="predicted"/>
<dbReference type="STRING" id="862515.HMPREF0658_0101"/>
<dbReference type="HOGENOM" id="CLU_1833391_0_0_10"/>
<reference evidence="1" key="1">
    <citation type="submission" date="2010-07" db="EMBL/GenBank/DDBJ databases">
        <authorList>
            <person name="Muzny D."/>
            <person name="Qin X."/>
            <person name="Deng J."/>
            <person name="Jiang H."/>
            <person name="Liu Y."/>
            <person name="Qu J."/>
            <person name="Song X.-Z."/>
            <person name="Zhang L."/>
            <person name="Thornton R."/>
            <person name="Coyle M."/>
            <person name="Francisco L."/>
            <person name="Jackson L."/>
            <person name="Javaid M."/>
            <person name="Korchina V."/>
            <person name="Kovar C."/>
            <person name="Mata R."/>
            <person name="Mathew T."/>
            <person name="Ngo R."/>
            <person name="Nguyen L."/>
            <person name="Nguyen N."/>
            <person name="Okwuonu G."/>
            <person name="Ongeri F."/>
            <person name="Pham C."/>
            <person name="Simmons D."/>
            <person name="Wilczek-Boney K."/>
            <person name="Hale W."/>
            <person name="Jakkamsetti A."/>
            <person name="Pham P."/>
            <person name="Ruth R."/>
            <person name="San Lucas F."/>
            <person name="Warren J."/>
            <person name="Zhang J."/>
            <person name="Zhao Z."/>
            <person name="Zhou C."/>
            <person name="Zhu D."/>
            <person name="Lee S."/>
            <person name="Bess C."/>
            <person name="Blankenburg K."/>
            <person name="Forbes L."/>
            <person name="Fu Q."/>
            <person name="Gubbala S."/>
            <person name="Hirani K."/>
            <person name="Jayaseelan J.C."/>
            <person name="Lara F."/>
            <person name="Munidasa M."/>
            <person name="Palculict T."/>
            <person name="Patil S."/>
            <person name="Pu L.-L."/>
            <person name="Saada N."/>
            <person name="Tang L."/>
            <person name="Weissenberger G."/>
            <person name="Zhu Y."/>
            <person name="Hemphill L."/>
            <person name="Shang Y."/>
            <person name="Youmans B."/>
            <person name="Ayvaz T."/>
            <person name="Ross M."/>
            <person name="Santibanez J."/>
            <person name="Aqrawi P."/>
            <person name="Gross S."/>
            <person name="Joshi V."/>
            <person name="Fowler G."/>
            <person name="Nazareth L."/>
            <person name="Reid J."/>
            <person name="Worley K."/>
            <person name="Petrosino J."/>
            <person name="Highlander S."/>
            <person name="Gibbs R."/>
        </authorList>
    </citation>
    <scope>NUCLEOTIDE SEQUENCE [LARGE SCALE GENOMIC DNA]</scope>
    <source>
        <strain evidence="1">DSM 16973</strain>
    </source>
</reference>